<dbReference type="RefSeq" id="WP_200605162.1">
    <property type="nucleotide sequence ID" value="NZ_CP071517.1"/>
</dbReference>
<dbReference type="Gene3D" id="3.40.50.620">
    <property type="entry name" value="HUPs"/>
    <property type="match status" value="1"/>
</dbReference>
<proteinExistence type="predicted"/>
<dbReference type="InterPro" id="IPR051599">
    <property type="entry name" value="Cell_Envelope_Assoc"/>
</dbReference>
<dbReference type="Proteomes" id="UP000663400">
    <property type="component" value="Chromosome"/>
</dbReference>
<accession>A0ABX7RCB6</accession>
<name>A0ABX7RCB6_9GAMM</name>
<dbReference type="InterPro" id="IPR003848">
    <property type="entry name" value="DUF218"/>
</dbReference>
<dbReference type="CDD" id="cd06259">
    <property type="entry name" value="YdcF-like"/>
    <property type="match status" value="1"/>
</dbReference>
<reference evidence="3 4" key="1">
    <citation type="submission" date="2021-02" db="EMBL/GenBank/DDBJ databases">
        <title>Lysobacter arenosi sp. nov., isolated from soil of gangwondo yeongwol, south Korea.</title>
        <authorList>
            <person name="Kim K.R."/>
            <person name="Kim K.H."/>
            <person name="Jeon C.O."/>
        </authorList>
    </citation>
    <scope>NUCLEOTIDE SEQUENCE [LARGE SCALE GENOMIC DNA]</scope>
    <source>
        <strain evidence="3 4">R7</strain>
    </source>
</reference>
<keyword evidence="1" id="KW-0472">Membrane</keyword>
<feature type="transmembrane region" description="Helical" evidence="1">
    <location>
        <begin position="12"/>
        <end position="32"/>
    </location>
</feature>
<gene>
    <name evidence="3" type="ORF">HIV01_004580</name>
</gene>
<keyword evidence="1" id="KW-0812">Transmembrane</keyword>
<keyword evidence="1" id="KW-1133">Transmembrane helix</keyword>
<organism evidence="3 4">
    <name type="scientific">Lysobacter arenosi</name>
    <dbReference type="NCBI Taxonomy" id="2795387"/>
    <lineage>
        <taxon>Bacteria</taxon>
        <taxon>Pseudomonadati</taxon>
        <taxon>Pseudomonadota</taxon>
        <taxon>Gammaproteobacteria</taxon>
        <taxon>Lysobacterales</taxon>
        <taxon>Lysobacteraceae</taxon>
        <taxon>Lysobacter</taxon>
    </lineage>
</organism>
<evidence type="ECO:0000313" key="4">
    <source>
        <dbReference type="Proteomes" id="UP000663400"/>
    </source>
</evidence>
<dbReference type="Pfam" id="PF02698">
    <property type="entry name" value="DUF218"/>
    <property type="match status" value="1"/>
</dbReference>
<feature type="transmembrane region" description="Helical" evidence="1">
    <location>
        <begin position="38"/>
        <end position="58"/>
    </location>
</feature>
<dbReference type="EMBL" id="CP071517">
    <property type="protein sequence ID" value="QSX75803.1"/>
    <property type="molecule type" value="Genomic_DNA"/>
</dbReference>
<sequence>MSQSLQKLIVALTYPPALSLCLIVLALGLLLLRRHRGAVATFAMAMAWSAVWSIPMASDWLRGRVEQRYPPVEEASLPRADAIVVLGGGMRYGWLDRPDVRAEDLENSRLAAGARAWLAHRAPIVILSGGGENGGEGSNGSEARMMATAIERLGIPSSALVLEERSHNTRDNARYTAQILSRREARSVLLVTSSLHMPRAMEQFRSEGIDAIAVSVPERARRITWKQRWFPSRSALWRSGRAFKEMGGLLMVRIQN</sequence>
<feature type="domain" description="DUF218" evidence="2">
    <location>
        <begin position="81"/>
        <end position="248"/>
    </location>
</feature>
<keyword evidence="4" id="KW-1185">Reference proteome</keyword>
<evidence type="ECO:0000256" key="1">
    <source>
        <dbReference type="SAM" id="Phobius"/>
    </source>
</evidence>
<dbReference type="InterPro" id="IPR014729">
    <property type="entry name" value="Rossmann-like_a/b/a_fold"/>
</dbReference>
<dbReference type="PANTHER" id="PTHR30336">
    <property type="entry name" value="INNER MEMBRANE PROTEIN, PROBABLE PERMEASE"/>
    <property type="match status" value="1"/>
</dbReference>
<evidence type="ECO:0000313" key="3">
    <source>
        <dbReference type="EMBL" id="QSX75803.1"/>
    </source>
</evidence>
<evidence type="ECO:0000259" key="2">
    <source>
        <dbReference type="Pfam" id="PF02698"/>
    </source>
</evidence>
<dbReference type="PANTHER" id="PTHR30336:SF4">
    <property type="entry name" value="ENVELOPE BIOGENESIS FACTOR ELYC"/>
    <property type="match status" value="1"/>
</dbReference>
<protein>
    <submittedName>
        <fullName evidence="3">YdcF family protein</fullName>
    </submittedName>
</protein>